<dbReference type="Gene3D" id="1.20.58.390">
    <property type="entry name" value="Neurotransmitter-gated ion-channel transmembrane domain"/>
    <property type="match status" value="1"/>
</dbReference>
<keyword evidence="13" id="KW-0868">Chloride</keyword>
<evidence type="ECO:0000256" key="6">
    <source>
        <dbReference type="ARBA" id="ARBA00023018"/>
    </source>
</evidence>
<dbReference type="InterPro" id="IPR001390">
    <property type="entry name" value="GABAAa_rcpt"/>
</dbReference>
<feature type="domain" description="Neurotransmitter-gated ion-channel transmembrane" evidence="20">
    <location>
        <begin position="309"/>
        <end position="542"/>
    </location>
</feature>
<dbReference type="InterPro" id="IPR006028">
    <property type="entry name" value="GABAA/Glycine_rcpt"/>
</dbReference>
<dbReference type="PRINTS" id="PR01079">
    <property type="entry name" value="GABAARALPHA"/>
</dbReference>
<evidence type="ECO:0000256" key="2">
    <source>
        <dbReference type="ARBA" id="ARBA00022475"/>
    </source>
</evidence>
<evidence type="ECO:0000256" key="16">
    <source>
        <dbReference type="ARBA" id="ARBA00023303"/>
    </source>
</evidence>
<keyword evidence="7 18" id="KW-0406">Ion transport</keyword>
<evidence type="ECO:0000256" key="13">
    <source>
        <dbReference type="ARBA" id="ARBA00023214"/>
    </source>
</evidence>
<evidence type="ECO:0000313" key="21">
    <source>
        <dbReference type="Proteomes" id="UP000829291"/>
    </source>
</evidence>
<dbReference type="NCBIfam" id="TIGR00860">
    <property type="entry name" value="LIC"/>
    <property type="match status" value="1"/>
</dbReference>
<evidence type="ECO:0000256" key="17">
    <source>
        <dbReference type="ARBA" id="ARBA00034104"/>
    </source>
</evidence>
<keyword evidence="8 18" id="KW-0472">Membrane</keyword>
<dbReference type="SUPFAM" id="SSF90112">
    <property type="entry name" value="Neurotransmitter-gated ion-channel transmembrane pore"/>
    <property type="match status" value="1"/>
</dbReference>
<keyword evidence="3 18" id="KW-0812">Transmembrane</keyword>
<dbReference type="CDD" id="cd19007">
    <property type="entry name" value="LGIC_ECD_GABAR_GRD-like"/>
    <property type="match status" value="1"/>
</dbReference>
<gene>
    <name evidence="22" type="primary">LOC107220659</name>
</gene>
<dbReference type="GeneID" id="107220659"/>
<evidence type="ECO:0000256" key="7">
    <source>
        <dbReference type="ARBA" id="ARBA00023065"/>
    </source>
</evidence>
<evidence type="ECO:0000256" key="10">
    <source>
        <dbReference type="ARBA" id="ARBA00023170"/>
    </source>
</evidence>
<reference evidence="22" key="1">
    <citation type="submission" date="2025-08" db="UniProtKB">
        <authorList>
            <consortium name="RefSeq"/>
        </authorList>
    </citation>
    <scope>IDENTIFICATION</scope>
    <source>
        <tissue evidence="22">Thorax and Abdomen</tissue>
    </source>
</reference>
<evidence type="ECO:0000256" key="18">
    <source>
        <dbReference type="RuleBase" id="RU000687"/>
    </source>
</evidence>
<feature type="domain" description="Neurotransmitter-gated ion-channel ligand-binding" evidence="19">
    <location>
        <begin position="99"/>
        <end position="301"/>
    </location>
</feature>
<dbReference type="PRINTS" id="PR00252">
    <property type="entry name" value="NRIONCHANNEL"/>
</dbReference>
<keyword evidence="12" id="KW-0325">Glycoprotein</keyword>
<dbReference type="InterPro" id="IPR006201">
    <property type="entry name" value="Neur_channel"/>
</dbReference>
<keyword evidence="2" id="KW-1003">Cell membrane</keyword>
<comment type="subcellular location">
    <subcellularLocation>
        <location evidence="17">Postsynaptic cell membrane</location>
        <topology evidence="17">Multi-pass membrane protein</topology>
    </subcellularLocation>
</comment>
<keyword evidence="9" id="KW-1015">Disulfide bond</keyword>
<protein>
    <submittedName>
        <fullName evidence="22">Gamma-aminobutyric acid receptor subunit alpha-1 isoform X2</fullName>
    </submittedName>
</protein>
<dbReference type="Pfam" id="PF02931">
    <property type="entry name" value="Neur_chan_LBD"/>
    <property type="match status" value="1"/>
</dbReference>
<keyword evidence="5 18" id="KW-1133">Transmembrane helix</keyword>
<keyword evidence="11" id="KW-0869">Chloride channel</keyword>
<evidence type="ECO:0000256" key="9">
    <source>
        <dbReference type="ARBA" id="ARBA00023157"/>
    </source>
</evidence>
<proteinExistence type="inferred from homology"/>
<evidence type="ECO:0000256" key="3">
    <source>
        <dbReference type="ARBA" id="ARBA00022692"/>
    </source>
</evidence>
<evidence type="ECO:0000256" key="4">
    <source>
        <dbReference type="ARBA" id="ARBA00022729"/>
    </source>
</evidence>
<evidence type="ECO:0000259" key="20">
    <source>
        <dbReference type="Pfam" id="PF02932"/>
    </source>
</evidence>
<evidence type="ECO:0000256" key="12">
    <source>
        <dbReference type="ARBA" id="ARBA00023180"/>
    </source>
</evidence>
<keyword evidence="10 22" id="KW-0675">Receptor</keyword>
<accession>A0ABM3GFX2</accession>
<evidence type="ECO:0000256" key="5">
    <source>
        <dbReference type="ARBA" id="ARBA00022989"/>
    </source>
</evidence>
<dbReference type="InterPro" id="IPR006202">
    <property type="entry name" value="Neur_chan_lig-bd"/>
</dbReference>
<dbReference type="PANTHER" id="PTHR18945">
    <property type="entry name" value="NEUROTRANSMITTER GATED ION CHANNEL"/>
    <property type="match status" value="1"/>
</dbReference>
<keyword evidence="21" id="KW-1185">Reference proteome</keyword>
<keyword evidence="1 18" id="KW-0813">Transport</keyword>
<comment type="similarity">
    <text evidence="18">Belongs to the ligand-gated ion channel (TC 1.A.9) family.</text>
</comment>
<dbReference type="Proteomes" id="UP000829291">
    <property type="component" value="Chromosome 6"/>
</dbReference>
<feature type="transmembrane region" description="Helical" evidence="18">
    <location>
        <begin position="367"/>
        <end position="389"/>
    </location>
</feature>
<feature type="transmembrane region" description="Helical" evidence="18">
    <location>
        <begin position="528"/>
        <end position="548"/>
    </location>
</feature>
<evidence type="ECO:0000256" key="1">
    <source>
        <dbReference type="ARBA" id="ARBA00022448"/>
    </source>
</evidence>
<evidence type="ECO:0000313" key="22">
    <source>
        <dbReference type="RefSeq" id="XP_046599153.1"/>
    </source>
</evidence>
<sequence>MTALRLVVSFSSIWCRNDPTGIVDLGSLDPPNTSSLSAITSLSSLSLNGMYWDPISKNNNNVIKQSIDTRIAVKTVLPVAVKEGRSAVNDMVSKNITMVLENLLKNYENNQLPTHGKGMPTVVKTNILIRSMGPISELDMDYSMDCYFRQYWRDSRLSFLGPIKSLSLSIKMLERIWRPDTYFYNGKHSYVHTITVPNKLLRISQDGDILYSMRLTIKAKCPMELRNFPMDRQSCPLILGSYAYTSRQLIYEWQQGASVNFVPGMTLSQFDLMGSPYRNLTFTRNEGDFSVLQVSFNLQRHTGYFLIQVYVPCVLIVVLSWVSFWIHREATSDRVGLGITTVLTLSTISLDSRTDLPKVKYATALDWFLLMSFFYCIATLLEFAGVHYFTKVGSGEFSVDEEDNWDDDFEEPIGTLASVPRSLRMNHRLTSKRRSSLICPISNGTLGSATSLGIRSPQDAPNVTSMERQTQTERTLPKWRQFLYCLAGDDGYRRQRQREATAGICGRLGQSVNRHVNSVSYIDRAARICFPASFGLLNVCYWMLYVTWQDEFKWQDPPIAFFSH</sequence>
<keyword evidence="6" id="KW-0770">Synapse</keyword>
<dbReference type="InterPro" id="IPR036734">
    <property type="entry name" value="Neur_chan_lig-bd_sf"/>
</dbReference>
<dbReference type="InterPro" id="IPR038050">
    <property type="entry name" value="Neuro_actylchol_rec"/>
</dbReference>
<dbReference type="InterPro" id="IPR018000">
    <property type="entry name" value="Neurotransmitter_ion_chnl_CS"/>
</dbReference>
<dbReference type="PROSITE" id="PS00236">
    <property type="entry name" value="NEUROTR_ION_CHANNEL"/>
    <property type="match status" value="1"/>
</dbReference>
<name>A0ABM3GFX2_NEOLC</name>
<keyword evidence="14" id="KW-0628">Postsynaptic cell membrane</keyword>
<keyword evidence="15" id="KW-1071">Ligand-gated ion channel</keyword>
<keyword evidence="4" id="KW-0732">Signal</keyword>
<dbReference type="CDD" id="cd19049">
    <property type="entry name" value="LGIC_TM_anion"/>
    <property type="match status" value="1"/>
</dbReference>
<organism evidence="21 22">
    <name type="scientific">Neodiprion lecontei</name>
    <name type="common">Redheaded pine sawfly</name>
    <dbReference type="NCBI Taxonomy" id="441921"/>
    <lineage>
        <taxon>Eukaryota</taxon>
        <taxon>Metazoa</taxon>
        <taxon>Ecdysozoa</taxon>
        <taxon>Arthropoda</taxon>
        <taxon>Hexapoda</taxon>
        <taxon>Insecta</taxon>
        <taxon>Pterygota</taxon>
        <taxon>Neoptera</taxon>
        <taxon>Endopterygota</taxon>
        <taxon>Hymenoptera</taxon>
        <taxon>Tenthredinoidea</taxon>
        <taxon>Diprionidae</taxon>
        <taxon>Diprioninae</taxon>
        <taxon>Neodiprion</taxon>
    </lineage>
</organism>
<dbReference type="InterPro" id="IPR006029">
    <property type="entry name" value="Neurotrans-gated_channel_TM"/>
</dbReference>
<feature type="transmembrane region" description="Helical" evidence="18">
    <location>
        <begin position="304"/>
        <end position="326"/>
    </location>
</feature>
<dbReference type="InterPro" id="IPR036719">
    <property type="entry name" value="Neuro-gated_channel_TM_sf"/>
</dbReference>
<keyword evidence="16 18" id="KW-0407">Ion channel</keyword>
<evidence type="ECO:0000256" key="14">
    <source>
        <dbReference type="ARBA" id="ARBA00023257"/>
    </source>
</evidence>
<dbReference type="Gene3D" id="2.70.170.10">
    <property type="entry name" value="Neurotransmitter-gated ion-channel ligand-binding domain"/>
    <property type="match status" value="1"/>
</dbReference>
<evidence type="ECO:0000256" key="8">
    <source>
        <dbReference type="ARBA" id="ARBA00023136"/>
    </source>
</evidence>
<comment type="caution">
    <text evidence="18">Lacks conserved residue(s) required for the propagation of feature annotation.</text>
</comment>
<dbReference type="SUPFAM" id="SSF63712">
    <property type="entry name" value="Nicotinic receptor ligand binding domain-like"/>
    <property type="match status" value="1"/>
</dbReference>
<dbReference type="Pfam" id="PF02932">
    <property type="entry name" value="Neur_chan_memb"/>
    <property type="match status" value="1"/>
</dbReference>
<dbReference type="RefSeq" id="XP_046599153.1">
    <property type="nucleotide sequence ID" value="XM_046743197.1"/>
</dbReference>
<evidence type="ECO:0000256" key="11">
    <source>
        <dbReference type="ARBA" id="ARBA00023173"/>
    </source>
</evidence>
<evidence type="ECO:0000256" key="15">
    <source>
        <dbReference type="ARBA" id="ARBA00023286"/>
    </source>
</evidence>
<evidence type="ECO:0000259" key="19">
    <source>
        <dbReference type="Pfam" id="PF02931"/>
    </source>
</evidence>
<dbReference type="PRINTS" id="PR00253">
    <property type="entry name" value="GABAARECEPTR"/>
</dbReference>